<sequence length="38" mass="4303">MPGEDSYTLKEAGQAIANEEDWSIFLDDLQAGQWFGLR</sequence>
<proteinExistence type="predicted"/>
<dbReference type="EMBL" id="UINC01126427">
    <property type="protein sequence ID" value="SVD04904.1"/>
    <property type="molecule type" value="Genomic_DNA"/>
</dbReference>
<evidence type="ECO:0000313" key="1">
    <source>
        <dbReference type="EMBL" id="SVD04904.1"/>
    </source>
</evidence>
<accession>A0A382S4Q8</accession>
<protein>
    <submittedName>
        <fullName evidence="1">Uncharacterized protein</fullName>
    </submittedName>
</protein>
<name>A0A382S4Q8_9ZZZZ</name>
<organism evidence="1">
    <name type="scientific">marine metagenome</name>
    <dbReference type="NCBI Taxonomy" id="408172"/>
    <lineage>
        <taxon>unclassified sequences</taxon>
        <taxon>metagenomes</taxon>
        <taxon>ecological metagenomes</taxon>
    </lineage>
</organism>
<dbReference type="AlphaFoldDB" id="A0A382S4Q8"/>
<gene>
    <name evidence="1" type="ORF">METZ01_LOCUS357758</name>
</gene>
<reference evidence="1" key="1">
    <citation type="submission" date="2018-05" db="EMBL/GenBank/DDBJ databases">
        <authorList>
            <person name="Lanie J.A."/>
            <person name="Ng W.-L."/>
            <person name="Kazmierczak K.M."/>
            <person name="Andrzejewski T.M."/>
            <person name="Davidsen T.M."/>
            <person name="Wayne K.J."/>
            <person name="Tettelin H."/>
            <person name="Glass J.I."/>
            <person name="Rusch D."/>
            <person name="Podicherti R."/>
            <person name="Tsui H.-C.T."/>
            <person name="Winkler M.E."/>
        </authorList>
    </citation>
    <scope>NUCLEOTIDE SEQUENCE</scope>
</reference>